<gene>
    <name evidence="1" type="ORF">SAMN04488027_101208</name>
</gene>
<dbReference type="OrthoDB" id="9802350at2"/>
<dbReference type="AlphaFoldDB" id="A0A1G7U2H6"/>
<dbReference type="InterPro" id="IPR036412">
    <property type="entry name" value="HAD-like_sf"/>
</dbReference>
<dbReference type="Gene3D" id="1.10.150.240">
    <property type="entry name" value="Putative phosphatase, domain 2"/>
    <property type="match status" value="1"/>
</dbReference>
<dbReference type="InterPro" id="IPR006439">
    <property type="entry name" value="HAD-SF_hydro_IA"/>
</dbReference>
<dbReference type="InterPro" id="IPR052550">
    <property type="entry name" value="Pyrimidine_5'-ntase_YjjG"/>
</dbReference>
<sequence>MKQITDVFFDLDHTLWDFDKNSELTFETIFKTHKVDLPLKEFLEVYLPVNNKYWKLFREGKIEQENLRFQRLNEVFEILKYKSSEQLVNDLSQAYIDHLPNHNHLFPDTFEVLTYLQNKYRLHIITNGFYDVQHKKLGNSKLTPYFQTITTSEDAGVKKPNKLIFEFALDLAKTKNTTSLMIGDNLEADIEGARASGMEAIFFGKEPTYKGLKIQRLNELKTIL</sequence>
<protein>
    <submittedName>
        <fullName evidence="1">Putative hydrolase of the HAD superfamily</fullName>
    </submittedName>
</protein>
<organism evidence="1 2">
    <name type="scientific">Psychroflexus sediminis</name>
    <dbReference type="NCBI Taxonomy" id="470826"/>
    <lineage>
        <taxon>Bacteria</taxon>
        <taxon>Pseudomonadati</taxon>
        <taxon>Bacteroidota</taxon>
        <taxon>Flavobacteriia</taxon>
        <taxon>Flavobacteriales</taxon>
        <taxon>Flavobacteriaceae</taxon>
        <taxon>Psychroflexus</taxon>
    </lineage>
</organism>
<dbReference type="InterPro" id="IPR023198">
    <property type="entry name" value="PGP-like_dom2"/>
</dbReference>
<dbReference type="SFLD" id="SFLDG01129">
    <property type="entry name" value="C1.5:_HAD__Beta-PGM__Phosphata"/>
    <property type="match status" value="1"/>
</dbReference>
<dbReference type="NCBIfam" id="TIGR02254">
    <property type="entry name" value="YjjG_YfnB"/>
    <property type="match status" value="1"/>
</dbReference>
<dbReference type="Pfam" id="PF13419">
    <property type="entry name" value="HAD_2"/>
    <property type="match status" value="1"/>
</dbReference>
<evidence type="ECO:0000313" key="1">
    <source>
        <dbReference type="EMBL" id="SDG41703.1"/>
    </source>
</evidence>
<dbReference type="InterPro" id="IPR041492">
    <property type="entry name" value="HAD_2"/>
</dbReference>
<reference evidence="1 2" key="1">
    <citation type="submission" date="2016-10" db="EMBL/GenBank/DDBJ databases">
        <authorList>
            <person name="de Groot N.N."/>
        </authorList>
    </citation>
    <scope>NUCLEOTIDE SEQUENCE [LARGE SCALE GENOMIC DNA]</scope>
    <source>
        <strain evidence="1 2">DSM 19803</strain>
    </source>
</reference>
<dbReference type="InterPro" id="IPR011951">
    <property type="entry name" value="HAD-SF_hydro_IA_YjjG/PynA"/>
</dbReference>
<keyword evidence="1" id="KW-0378">Hydrolase</keyword>
<dbReference type="GO" id="GO:0008253">
    <property type="term" value="F:5'-nucleotidase activity"/>
    <property type="evidence" value="ECO:0007669"/>
    <property type="project" value="InterPro"/>
</dbReference>
<dbReference type="PANTHER" id="PTHR47478:SF1">
    <property type="entry name" value="PYRIMIDINE 5'-NUCLEOTIDASE YJJG"/>
    <property type="match status" value="1"/>
</dbReference>
<accession>A0A1G7U2H6</accession>
<dbReference type="NCBIfam" id="TIGR01549">
    <property type="entry name" value="HAD-SF-IA-v1"/>
    <property type="match status" value="1"/>
</dbReference>
<dbReference type="EMBL" id="FNCW01000001">
    <property type="protein sequence ID" value="SDG41703.1"/>
    <property type="molecule type" value="Genomic_DNA"/>
</dbReference>
<name>A0A1G7U2H6_9FLAO</name>
<dbReference type="SUPFAM" id="SSF56784">
    <property type="entry name" value="HAD-like"/>
    <property type="match status" value="1"/>
</dbReference>
<dbReference type="STRING" id="470826.SAMN04488027_101208"/>
<evidence type="ECO:0000313" key="2">
    <source>
        <dbReference type="Proteomes" id="UP000199296"/>
    </source>
</evidence>
<dbReference type="SFLD" id="SFLDG01135">
    <property type="entry name" value="C1.5.6:_HAD__Beta-PGM__Phospha"/>
    <property type="match status" value="1"/>
</dbReference>
<dbReference type="SFLD" id="SFLDS00003">
    <property type="entry name" value="Haloacid_Dehalogenase"/>
    <property type="match status" value="1"/>
</dbReference>
<dbReference type="Gene3D" id="3.40.50.1000">
    <property type="entry name" value="HAD superfamily/HAD-like"/>
    <property type="match status" value="1"/>
</dbReference>
<dbReference type="PANTHER" id="PTHR47478">
    <property type="match status" value="1"/>
</dbReference>
<keyword evidence="2" id="KW-1185">Reference proteome</keyword>
<dbReference type="InterPro" id="IPR023214">
    <property type="entry name" value="HAD_sf"/>
</dbReference>
<dbReference type="RefSeq" id="WP_093364463.1">
    <property type="nucleotide sequence ID" value="NZ_FNCW01000001.1"/>
</dbReference>
<proteinExistence type="predicted"/>
<dbReference type="Proteomes" id="UP000199296">
    <property type="component" value="Unassembled WGS sequence"/>
</dbReference>